<name>A0A285RKR4_9RHOB</name>
<proteinExistence type="inferred from homology"/>
<feature type="active site" description="Cysteine persulfide intermediate" evidence="3">
    <location>
        <position position="104"/>
    </location>
</feature>
<keyword evidence="1 3" id="KW-0963">Cytoplasm</keyword>
<dbReference type="PANTHER" id="PTHR30592:SF1">
    <property type="entry name" value="SULFUR CARRIER PROTEIN FDHD"/>
    <property type="match status" value="1"/>
</dbReference>
<dbReference type="PIRSF" id="PIRSF015626">
    <property type="entry name" value="FdhD"/>
    <property type="match status" value="1"/>
</dbReference>
<dbReference type="PANTHER" id="PTHR30592">
    <property type="entry name" value="FORMATE DEHYDROGENASE"/>
    <property type="match status" value="1"/>
</dbReference>
<keyword evidence="2 3" id="KW-0501">Molybdenum cofactor biosynthesis</keyword>
<dbReference type="InterPro" id="IPR003786">
    <property type="entry name" value="FdhD"/>
</dbReference>
<dbReference type="Proteomes" id="UP000219111">
    <property type="component" value="Unassembled WGS sequence"/>
</dbReference>
<evidence type="ECO:0000313" key="5">
    <source>
        <dbReference type="Proteomes" id="UP000219111"/>
    </source>
</evidence>
<gene>
    <name evidence="3" type="primary">fdhD</name>
    <name evidence="4" type="ORF">SAMN05877831_101592</name>
</gene>
<comment type="caution">
    <text evidence="3">Lacks conserved residue(s) required for the propagation of feature annotation.</text>
</comment>
<sequence length="267" mass="26988">MSLPAGAVRVGLPGGGDAVLAEEVPVALVFEGVTQAVMMATPVDLEDFYLGFALTEGLIAAAGDLLRSETVVQERGVELRGWLAAPAAARFAARRRAMAGPVGCGLCGLESLSEALRPLPRAPRGAGGWGAALALGAPAPRASAALQALREAQVLHDAVRATHAAGFWCDGRLLLCREDVGRHNALDKLAGALARAGITPGTGALVITSRLSVDLVQKAAMIGAGALIGASSPTALAVEEARKAGLALIARGPDGLVLFCAPEEGKA</sequence>
<dbReference type="Gene3D" id="3.40.140.10">
    <property type="entry name" value="Cytidine Deaminase, domain 2"/>
    <property type="match status" value="1"/>
</dbReference>
<dbReference type="HAMAP" id="MF_00187">
    <property type="entry name" value="FdhD"/>
    <property type="match status" value="1"/>
</dbReference>
<keyword evidence="5" id="KW-1185">Reference proteome</keyword>
<dbReference type="GO" id="GO:0005737">
    <property type="term" value="C:cytoplasm"/>
    <property type="evidence" value="ECO:0007669"/>
    <property type="project" value="UniProtKB-SubCell"/>
</dbReference>
<dbReference type="GO" id="GO:0006777">
    <property type="term" value="P:Mo-molybdopterin cofactor biosynthetic process"/>
    <property type="evidence" value="ECO:0007669"/>
    <property type="project" value="UniProtKB-UniRule"/>
</dbReference>
<organism evidence="4 5">
    <name type="scientific">Rhodobacter maris</name>
    <dbReference type="NCBI Taxonomy" id="446682"/>
    <lineage>
        <taxon>Bacteria</taxon>
        <taxon>Pseudomonadati</taxon>
        <taxon>Pseudomonadota</taxon>
        <taxon>Alphaproteobacteria</taxon>
        <taxon>Rhodobacterales</taxon>
        <taxon>Rhodobacter group</taxon>
        <taxon>Rhodobacter</taxon>
    </lineage>
</organism>
<evidence type="ECO:0000256" key="2">
    <source>
        <dbReference type="ARBA" id="ARBA00023150"/>
    </source>
</evidence>
<dbReference type="GO" id="GO:0097163">
    <property type="term" value="F:sulfur carrier activity"/>
    <property type="evidence" value="ECO:0007669"/>
    <property type="project" value="UniProtKB-UniRule"/>
</dbReference>
<dbReference type="EMBL" id="OBMT01000001">
    <property type="protein sequence ID" value="SOB94716.1"/>
    <property type="molecule type" value="Genomic_DNA"/>
</dbReference>
<dbReference type="RefSeq" id="WP_097068580.1">
    <property type="nucleotide sequence ID" value="NZ_OBMT01000001.1"/>
</dbReference>
<comment type="subcellular location">
    <subcellularLocation>
        <location evidence="3">Cytoplasm</location>
    </subcellularLocation>
</comment>
<comment type="function">
    <text evidence="3">Required for formate dehydrogenase (FDH) activity. Acts as a sulfur carrier protein that transfers sulfur from IscS to the molybdenum cofactor prior to its insertion into FDH.</text>
</comment>
<evidence type="ECO:0000313" key="4">
    <source>
        <dbReference type="EMBL" id="SOB94716.1"/>
    </source>
</evidence>
<dbReference type="OrthoDB" id="3197277at2"/>
<dbReference type="AlphaFoldDB" id="A0A285RKR4"/>
<comment type="similarity">
    <text evidence="3">Belongs to the FdhD family.</text>
</comment>
<protein>
    <recommendedName>
        <fullName evidence="3">Sulfur carrier protein FdhD</fullName>
    </recommendedName>
</protein>
<dbReference type="Pfam" id="PF02634">
    <property type="entry name" value="FdhD-NarQ"/>
    <property type="match status" value="1"/>
</dbReference>
<evidence type="ECO:0000256" key="1">
    <source>
        <dbReference type="ARBA" id="ARBA00022490"/>
    </source>
</evidence>
<evidence type="ECO:0000256" key="3">
    <source>
        <dbReference type="HAMAP-Rule" id="MF_00187"/>
    </source>
</evidence>
<dbReference type="Gene3D" id="3.10.20.10">
    <property type="match status" value="1"/>
</dbReference>
<dbReference type="InterPro" id="IPR016193">
    <property type="entry name" value="Cytidine_deaminase-like"/>
</dbReference>
<reference evidence="5" key="1">
    <citation type="submission" date="2017-08" db="EMBL/GenBank/DDBJ databases">
        <authorList>
            <person name="Varghese N."/>
            <person name="Submissions S."/>
        </authorList>
    </citation>
    <scope>NUCLEOTIDE SEQUENCE [LARGE SCALE GENOMIC DNA]</scope>
    <source>
        <strain evidence="5">JA276</strain>
    </source>
</reference>
<accession>A0A285RKR4</accession>
<dbReference type="SUPFAM" id="SSF53927">
    <property type="entry name" value="Cytidine deaminase-like"/>
    <property type="match status" value="1"/>
</dbReference>
<dbReference type="GO" id="GO:0016783">
    <property type="term" value="F:sulfurtransferase activity"/>
    <property type="evidence" value="ECO:0007669"/>
    <property type="project" value="InterPro"/>
</dbReference>